<evidence type="ECO:0000256" key="1">
    <source>
        <dbReference type="SAM" id="Phobius"/>
    </source>
</evidence>
<keyword evidence="1" id="KW-1133">Transmembrane helix</keyword>
<reference evidence="3 4" key="1">
    <citation type="submission" date="2016-07" db="EMBL/GenBank/DDBJ databases">
        <title>Draft genome of the white-rot fungus Obba rivulosa 3A-2.</title>
        <authorList>
            <consortium name="DOE Joint Genome Institute"/>
            <person name="Miettinen O."/>
            <person name="Riley R."/>
            <person name="Acob R."/>
            <person name="Barry K."/>
            <person name="Cullen D."/>
            <person name="De Vries R."/>
            <person name="Hainaut M."/>
            <person name="Hatakka A."/>
            <person name="Henrissat B."/>
            <person name="Hilden K."/>
            <person name="Kuo R."/>
            <person name="Labutti K."/>
            <person name="Lipzen A."/>
            <person name="Makela M.R."/>
            <person name="Sandor L."/>
            <person name="Spatafora J.W."/>
            <person name="Grigoriev I.V."/>
            <person name="Hibbett D.S."/>
        </authorList>
    </citation>
    <scope>NUCLEOTIDE SEQUENCE [LARGE SCALE GENOMIC DNA]</scope>
    <source>
        <strain evidence="3 4">3A-2</strain>
    </source>
</reference>
<keyword evidence="1" id="KW-0812">Transmembrane</keyword>
<evidence type="ECO:0000313" key="4">
    <source>
        <dbReference type="Proteomes" id="UP000250043"/>
    </source>
</evidence>
<keyword evidence="1" id="KW-0472">Membrane</keyword>
<gene>
    <name evidence="3" type="ORF">OBBRIDRAFT_732908</name>
</gene>
<protein>
    <recommendedName>
        <fullName evidence="2">DUF6533 domain-containing protein</fullName>
    </recommendedName>
</protein>
<dbReference type="Proteomes" id="UP000250043">
    <property type="component" value="Unassembled WGS sequence"/>
</dbReference>
<keyword evidence="4" id="KW-1185">Reference proteome</keyword>
<dbReference type="OrthoDB" id="2803335at2759"/>
<dbReference type="AlphaFoldDB" id="A0A8E2AWA1"/>
<dbReference type="EMBL" id="KV722430">
    <property type="protein sequence ID" value="OCH89279.1"/>
    <property type="molecule type" value="Genomic_DNA"/>
</dbReference>
<evidence type="ECO:0000313" key="3">
    <source>
        <dbReference type="EMBL" id="OCH89279.1"/>
    </source>
</evidence>
<dbReference type="Pfam" id="PF20151">
    <property type="entry name" value="DUF6533"/>
    <property type="match status" value="1"/>
</dbReference>
<name>A0A8E2AWA1_9APHY</name>
<evidence type="ECO:0000259" key="2">
    <source>
        <dbReference type="Pfam" id="PF20151"/>
    </source>
</evidence>
<feature type="transmembrane region" description="Helical" evidence="1">
    <location>
        <begin position="99"/>
        <end position="124"/>
    </location>
</feature>
<accession>A0A8E2AWA1</accession>
<feature type="domain" description="DUF6533" evidence="2">
    <location>
        <begin position="20"/>
        <end position="58"/>
    </location>
</feature>
<proteinExistence type="predicted"/>
<sequence length="158" mass="18618">MSTFRVECSKCHGRIEFFSALYWYDLCLTFSEEVQDIWKAKFAFPTFLFYVLRYLPLLDTAFTIAEGYPQPKQSYLVPRTPRTAFVALRMYALFPRRPWLSVLVLLLGLINPAIGIVSICYFPFDMEQTNIVFTVFLRLTRTDSPVLPFLRLREQHTH</sequence>
<dbReference type="InterPro" id="IPR045340">
    <property type="entry name" value="DUF6533"/>
</dbReference>
<organism evidence="3 4">
    <name type="scientific">Obba rivulosa</name>
    <dbReference type="NCBI Taxonomy" id="1052685"/>
    <lineage>
        <taxon>Eukaryota</taxon>
        <taxon>Fungi</taxon>
        <taxon>Dikarya</taxon>
        <taxon>Basidiomycota</taxon>
        <taxon>Agaricomycotina</taxon>
        <taxon>Agaricomycetes</taxon>
        <taxon>Polyporales</taxon>
        <taxon>Gelatoporiaceae</taxon>
        <taxon>Obba</taxon>
    </lineage>
</organism>